<dbReference type="AlphaFoldDB" id="A0A4Y7PMP8"/>
<name>A0A4Y7PMP8_9AGAM</name>
<evidence type="ECO:0000313" key="3">
    <source>
        <dbReference type="Proteomes" id="UP000294933"/>
    </source>
</evidence>
<reference evidence="2 3" key="1">
    <citation type="submission" date="2018-06" db="EMBL/GenBank/DDBJ databases">
        <title>A transcriptomic atlas of mushroom development highlights an independent origin of complex multicellularity.</title>
        <authorList>
            <consortium name="DOE Joint Genome Institute"/>
            <person name="Krizsan K."/>
            <person name="Almasi E."/>
            <person name="Merenyi Z."/>
            <person name="Sahu N."/>
            <person name="Viragh M."/>
            <person name="Koszo T."/>
            <person name="Mondo S."/>
            <person name="Kiss B."/>
            <person name="Balint B."/>
            <person name="Kues U."/>
            <person name="Barry K."/>
            <person name="Hegedus J.C."/>
            <person name="Henrissat B."/>
            <person name="Johnson J."/>
            <person name="Lipzen A."/>
            <person name="Ohm R."/>
            <person name="Nagy I."/>
            <person name="Pangilinan J."/>
            <person name="Yan J."/>
            <person name="Xiong Y."/>
            <person name="Grigoriev I.V."/>
            <person name="Hibbett D.S."/>
            <person name="Nagy L.G."/>
        </authorList>
    </citation>
    <scope>NUCLEOTIDE SEQUENCE [LARGE SCALE GENOMIC DNA]</scope>
    <source>
        <strain evidence="2 3">SZMC22713</strain>
    </source>
</reference>
<proteinExistence type="predicted"/>
<protein>
    <submittedName>
        <fullName evidence="2">Uncharacterized protein</fullName>
    </submittedName>
</protein>
<gene>
    <name evidence="2" type="ORF">BD410DRAFT_902061</name>
</gene>
<accession>A0A4Y7PMP8</accession>
<sequence length="191" mass="21352">MDVRQVSEVHRLTRRPLKRPYTTFTCYGAALKGLEMIRCVEKGCRNEVDGKWHSFQSILGDGTPLDERWMTVDSIIMRSHLSLSPDLTTITAHLPASMTPRTPQATKTSSAPSATQLHPTNSLPFPHLKCLLKTLPAPREDLHRVPWEDLLSDVIPSLQVMTDLPSKRPNKHHGSTSNAASKIANKCARKK</sequence>
<evidence type="ECO:0000256" key="1">
    <source>
        <dbReference type="SAM" id="MobiDB-lite"/>
    </source>
</evidence>
<dbReference type="EMBL" id="ML170244">
    <property type="protein sequence ID" value="TDL16388.1"/>
    <property type="molecule type" value="Genomic_DNA"/>
</dbReference>
<feature type="region of interest" description="Disordered" evidence="1">
    <location>
        <begin position="95"/>
        <end position="121"/>
    </location>
</feature>
<dbReference type="Proteomes" id="UP000294933">
    <property type="component" value="Unassembled WGS sequence"/>
</dbReference>
<feature type="region of interest" description="Disordered" evidence="1">
    <location>
        <begin position="163"/>
        <end position="191"/>
    </location>
</feature>
<organism evidence="2 3">
    <name type="scientific">Rickenella mellea</name>
    <dbReference type="NCBI Taxonomy" id="50990"/>
    <lineage>
        <taxon>Eukaryota</taxon>
        <taxon>Fungi</taxon>
        <taxon>Dikarya</taxon>
        <taxon>Basidiomycota</taxon>
        <taxon>Agaricomycotina</taxon>
        <taxon>Agaricomycetes</taxon>
        <taxon>Hymenochaetales</taxon>
        <taxon>Rickenellaceae</taxon>
        <taxon>Rickenella</taxon>
    </lineage>
</organism>
<dbReference type="VEuPathDB" id="FungiDB:BD410DRAFT_902061"/>
<feature type="compositionally biased region" description="Polar residues" evidence="1">
    <location>
        <begin position="99"/>
        <end position="121"/>
    </location>
</feature>
<keyword evidence="3" id="KW-1185">Reference proteome</keyword>
<evidence type="ECO:0000313" key="2">
    <source>
        <dbReference type="EMBL" id="TDL16388.1"/>
    </source>
</evidence>